<dbReference type="STRING" id="906689.A0A2I0VV86"/>
<organism evidence="3 4">
    <name type="scientific">Dendrobium catenatum</name>
    <dbReference type="NCBI Taxonomy" id="906689"/>
    <lineage>
        <taxon>Eukaryota</taxon>
        <taxon>Viridiplantae</taxon>
        <taxon>Streptophyta</taxon>
        <taxon>Embryophyta</taxon>
        <taxon>Tracheophyta</taxon>
        <taxon>Spermatophyta</taxon>
        <taxon>Magnoliopsida</taxon>
        <taxon>Liliopsida</taxon>
        <taxon>Asparagales</taxon>
        <taxon>Orchidaceae</taxon>
        <taxon>Epidendroideae</taxon>
        <taxon>Malaxideae</taxon>
        <taxon>Dendrobiinae</taxon>
        <taxon>Dendrobium</taxon>
    </lineage>
</organism>
<dbReference type="GO" id="GO:0016740">
    <property type="term" value="F:transferase activity"/>
    <property type="evidence" value="ECO:0007669"/>
    <property type="project" value="UniProtKB-KW"/>
</dbReference>
<keyword evidence="3" id="KW-0808">Transferase</keyword>
<sequence length="1108" mass="125686">MTSKPGLAGGIPERRVRPIWDAVDSRQFKTALKLSTALLAKHPNSPYAIALKALILERTGRLDEALSVCLEAKELLHSSNLNMVQMDDLTLSTLQIVFQRLDRLDLATQCYEHACRKFPNNLELLMGLFNCYVREYSFVKQQQTAIKLYKIVAEERFLLWAICSIQLQVLCSSGGEKLLSLAEALLKKHIASHSLHEPEAVVMYISILEQQAKYEDALDILSGNLGSLIGIEVDRLRLQGRLLARACNYTAAAEIYQKVLQARPDDWGSFLNYLGCLLGTDFSWSTSGSSQLCSSDNVVFQGCKSTNLPLEVFDSRIESALSFVQKLQMEVHDGLARCPYLASIEIERQCRLRGKTDAKLLEALLNYFQRFGHLSCFASDLECFSSTLTQIERAEILGRFIEISESSKLSPLKKLGQAITIFKLDEVFGFLTVLPVEAFHLVLFLIFLVLLDIPPELVETSTKMVDVYCKNLVLSSDLDPQENMHGEELLQMASSALVMLYWRTRCYGYLLEALLVLEFGLNIRKYVWQYKLSLVHLYSYVNALPLAYEWYGTLDTKNILLETVSHHIMPQLFVSPLWSETSALLKDYLKFMDDYLREAADLTFLAYRHRNYSKVIEFVQFKERLEHSNQYLAARIEYWILQLKQETNTLEEAECILEKLYRGMQLLELSSDEKLNSLTFNEDLQLRPWWSPSSHVNYLSEPFDGVSACSRENLVPIAGDIGLPRFQASGLAILQYGHCRLFLTDNYRLWMESLAKYPARNRGSTSILDSLFQVQLGTRGRQEQLVGEYKHQACENGNIVRNVLARKSLVPRLIYLSIQSATTSLKETVEPNASEKDANSNGELRFLLEKYARSIGLSFDDAVKLIFEISKGQRSFKDFGTDMVVDCMNFAVFLNAWNLCSNHPLLLHQDGVNLISWNVVENLVNTCIAEQLICARRVLDGPGSNLPILVQLITEPFTWHALVIKSCLRSMLPLGKKKKKSGLSDHLNLRHLSLVSNSIDCLSNGIQKVHKWLEDQMNGSEDSRLDILLSEVKVMQSVTGPGSVLRILEECASSSHEELGERIYGALQLWSSTDVIRKLVNSQASLLLKFQDICGAKLKMLEVMKRSF</sequence>
<dbReference type="Pfam" id="PF13432">
    <property type="entry name" value="TPR_16"/>
    <property type="match status" value="1"/>
</dbReference>
<dbReference type="SMART" id="SM00028">
    <property type="entry name" value="TPR"/>
    <property type="match status" value="3"/>
</dbReference>
<dbReference type="PROSITE" id="PS50005">
    <property type="entry name" value="TPR"/>
    <property type="match status" value="1"/>
</dbReference>
<dbReference type="Proteomes" id="UP000233837">
    <property type="component" value="Unassembled WGS sequence"/>
</dbReference>
<dbReference type="AlphaFoldDB" id="A0A2I0VV86"/>
<dbReference type="EMBL" id="KZ503207">
    <property type="protein sequence ID" value="PKU67320.1"/>
    <property type="molecule type" value="Genomic_DNA"/>
</dbReference>
<dbReference type="GO" id="GO:0031416">
    <property type="term" value="C:NatB complex"/>
    <property type="evidence" value="ECO:0007669"/>
    <property type="project" value="TreeGrafter"/>
</dbReference>
<dbReference type="InterPro" id="IPR019734">
    <property type="entry name" value="TPR_rpt"/>
</dbReference>
<dbReference type="SUPFAM" id="SSF48452">
    <property type="entry name" value="TPR-like"/>
    <property type="match status" value="1"/>
</dbReference>
<accession>A0A2I0VV86</accession>
<name>A0A2I0VV86_9ASPA</name>
<evidence type="ECO:0000256" key="1">
    <source>
        <dbReference type="ARBA" id="ARBA00006298"/>
    </source>
</evidence>
<proteinExistence type="inferred from homology"/>
<dbReference type="FunFam" id="1.25.40.1040:FF:000007">
    <property type="entry name" value="N-alpha-acetyltransferase 25, NatB auxiliary subunit"/>
    <property type="match status" value="1"/>
</dbReference>
<keyword evidence="2" id="KW-0802">TPR repeat</keyword>
<gene>
    <name evidence="3" type="ORF">MA16_Dca022765</name>
</gene>
<keyword evidence="4" id="KW-1185">Reference proteome</keyword>
<evidence type="ECO:0000256" key="2">
    <source>
        <dbReference type="PROSITE-ProRule" id="PRU00339"/>
    </source>
</evidence>
<dbReference type="PANTHER" id="PTHR22767:SF3">
    <property type="entry name" value="N-ALPHA-ACETYLTRANSFERASE 25, NATB AUXILIARY SUBUNIT"/>
    <property type="match status" value="1"/>
</dbReference>
<dbReference type="InterPro" id="IPR011990">
    <property type="entry name" value="TPR-like_helical_dom_sf"/>
</dbReference>
<dbReference type="Pfam" id="PF09797">
    <property type="entry name" value="NatB_MDM20"/>
    <property type="match status" value="1"/>
</dbReference>
<evidence type="ECO:0000313" key="4">
    <source>
        <dbReference type="Proteomes" id="UP000233837"/>
    </source>
</evidence>
<comment type="similarity">
    <text evidence="1">Belongs to the MDM20/NAA25 family.</text>
</comment>
<reference evidence="3 4" key="2">
    <citation type="journal article" date="2017" name="Nature">
        <title>The Apostasia genome and the evolution of orchids.</title>
        <authorList>
            <person name="Zhang G.Q."/>
            <person name="Liu K.W."/>
            <person name="Li Z."/>
            <person name="Lohaus R."/>
            <person name="Hsiao Y.Y."/>
            <person name="Niu S.C."/>
            <person name="Wang J.Y."/>
            <person name="Lin Y.C."/>
            <person name="Xu Q."/>
            <person name="Chen L.J."/>
            <person name="Yoshida K."/>
            <person name="Fujiwara S."/>
            <person name="Wang Z.W."/>
            <person name="Zhang Y.Q."/>
            <person name="Mitsuda N."/>
            <person name="Wang M."/>
            <person name="Liu G.H."/>
            <person name="Pecoraro L."/>
            <person name="Huang H.X."/>
            <person name="Xiao X.J."/>
            <person name="Lin M."/>
            <person name="Wu X.Y."/>
            <person name="Wu W.L."/>
            <person name="Chen Y.Y."/>
            <person name="Chang S.B."/>
            <person name="Sakamoto S."/>
            <person name="Ohme-Takagi M."/>
            <person name="Yagi M."/>
            <person name="Zeng S.J."/>
            <person name="Shen C.Y."/>
            <person name="Yeh C.M."/>
            <person name="Luo Y.B."/>
            <person name="Tsai W.C."/>
            <person name="Van de Peer Y."/>
            <person name="Liu Z.J."/>
        </authorList>
    </citation>
    <scope>NUCLEOTIDE SEQUENCE [LARGE SCALE GENOMIC DNA]</scope>
    <source>
        <tissue evidence="3">The whole plant</tissue>
    </source>
</reference>
<dbReference type="InterPro" id="IPR019183">
    <property type="entry name" value="NAA25_NatB_aux_su"/>
</dbReference>
<dbReference type="Gene3D" id="1.25.40.1040">
    <property type="match status" value="1"/>
</dbReference>
<reference evidence="3 4" key="1">
    <citation type="journal article" date="2016" name="Sci. Rep.">
        <title>The Dendrobium catenatum Lindl. genome sequence provides insights into polysaccharide synthase, floral development and adaptive evolution.</title>
        <authorList>
            <person name="Zhang G.Q."/>
            <person name="Xu Q."/>
            <person name="Bian C."/>
            <person name="Tsai W.C."/>
            <person name="Yeh C.M."/>
            <person name="Liu K.W."/>
            <person name="Yoshida K."/>
            <person name="Zhang L.S."/>
            <person name="Chang S.B."/>
            <person name="Chen F."/>
            <person name="Shi Y."/>
            <person name="Su Y.Y."/>
            <person name="Zhang Y.Q."/>
            <person name="Chen L.J."/>
            <person name="Yin Y."/>
            <person name="Lin M."/>
            <person name="Huang H."/>
            <person name="Deng H."/>
            <person name="Wang Z.W."/>
            <person name="Zhu S.L."/>
            <person name="Zhao X."/>
            <person name="Deng C."/>
            <person name="Niu S.C."/>
            <person name="Huang J."/>
            <person name="Wang M."/>
            <person name="Liu G.H."/>
            <person name="Yang H.J."/>
            <person name="Xiao X.J."/>
            <person name="Hsiao Y.Y."/>
            <person name="Wu W.L."/>
            <person name="Chen Y.Y."/>
            <person name="Mitsuda N."/>
            <person name="Ohme-Takagi M."/>
            <person name="Luo Y.B."/>
            <person name="Van de Peer Y."/>
            <person name="Liu Z.J."/>
        </authorList>
    </citation>
    <scope>NUCLEOTIDE SEQUENCE [LARGE SCALE GENOMIC DNA]</scope>
    <source>
        <tissue evidence="3">The whole plant</tissue>
    </source>
</reference>
<feature type="repeat" description="TPR" evidence="2">
    <location>
        <begin position="233"/>
        <end position="266"/>
    </location>
</feature>
<protein>
    <submittedName>
        <fullName evidence="3">Peptide alpha-N-acetyltransferase</fullName>
    </submittedName>
</protein>
<dbReference type="PANTHER" id="PTHR22767">
    <property type="entry name" value="N-TERMINAL ACETYLTRANSFERASE-RELATED"/>
    <property type="match status" value="1"/>
</dbReference>
<evidence type="ECO:0000313" key="3">
    <source>
        <dbReference type="EMBL" id="PKU67320.1"/>
    </source>
</evidence>